<reference evidence="7 8" key="1">
    <citation type="submission" date="2015-09" db="EMBL/GenBank/DDBJ databases">
        <title>Draft genome of a European isolate of the apple canker pathogen Neonectria ditissima.</title>
        <authorList>
            <person name="Gomez-Cortecero A."/>
            <person name="Harrison R.J."/>
            <person name="Armitage A.D."/>
        </authorList>
    </citation>
    <scope>NUCLEOTIDE SEQUENCE [LARGE SCALE GENOMIC DNA]</scope>
    <source>
        <strain evidence="7 8">R09/05</strain>
    </source>
</reference>
<organism evidence="7 8">
    <name type="scientific">Neonectria ditissima</name>
    <dbReference type="NCBI Taxonomy" id="78410"/>
    <lineage>
        <taxon>Eukaryota</taxon>
        <taxon>Fungi</taxon>
        <taxon>Dikarya</taxon>
        <taxon>Ascomycota</taxon>
        <taxon>Pezizomycotina</taxon>
        <taxon>Sordariomycetes</taxon>
        <taxon>Hypocreomycetidae</taxon>
        <taxon>Hypocreales</taxon>
        <taxon>Nectriaceae</taxon>
        <taxon>Neonectria</taxon>
    </lineage>
</organism>
<feature type="compositionally biased region" description="Basic and acidic residues" evidence="5">
    <location>
        <begin position="217"/>
        <end position="231"/>
    </location>
</feature>
<feature type="compositionally biased region" description="Pro residues" evidence="5">
    <location>
        <begin position="249"/>
        <end position="259"/>
    </location>
</feature>
<feature type="region of interest" description="Disordered" evidence="5">
    <location>
        <begin position="85"/>
        <end position="269"/>
    </location>
</feature>
<dbReference type="SMART" id="SM00064">
    <property type="entry name" value="FYVE"/>
    <property type="match status" value="1"/>
</dbReference>
<evidence type="ECO:0000313" key="8">
    <source>
        <dbReference type="Proteomes" id="UP000050424"/>
    </source>
</evidence>
<feature type="compositionally biased region" description="Polar residues" evidence="5">
    <location>
        <begin position="179"/>
        <end position="195"/>
    </location>
</feature>
<keyword evidence="1" id="KW-0479">Metal-binding</keyword>
<dbReference type="GO" id="GO:0008270">
    <property type="term" value="F:zinc ion binding"/>
    <property type="evidence" value="ECO:0007669"/>
    <property type="project" value="UniProtKB-KW"/>
</dbReference>
<dbReference type="Proteomes" id="UP000050424">
    <property type="component" value="Unassembled WGS sequence"/>
</dbReference>
<proteinExistence type="predicted"/>
<dbReference type="STRING" id="78410.A0A0P7ASB7"/>
<feature type="compositionally biased region" description="Polar residues" evidence="5">
    <location>
        <begin position="134"/>
        <end position="151"/>
    </location>
</feature>
<dbReference type="PANTHER" id="PTHR23164:SF30">
    <property type="entry name" value="EARLY ENDOSOME ANTIGEN 1"/>
    <property type="match status" value="1"/>
</dbReference>
<feature type="region of interest" description="Disordered" evidence="5">
    <location>
        <begin position="1"/>
        <end position="50"/>
    </location>
</feature>
<gene>
    <name evidence="7" type="ORF">AK830_g5895</name>
</gene>
<feature type="region of interest" description="Disordered" evidence="5">
    <location>
        <begin position="471"/>
        <end position="515"/>
    </location>
</feature>
<evidence type="ECO:0000313" key="7">
    <source>
        <dbReference type="EMBL" id="KPM40649.1"/>
    </source>
</evidence>
<dbReference type="PANTHER" id="PTHR23164">
    <property type="entry name" value="EARLY ENDOSOME ANTIGEN 1"/>
    <property type="match status" value="1"/>
</dbReference>
<dbReference type="SUPFAM" id="SSF57903">
    <property type="entry name" value="FYVE/PHD zinc finger"/>
    <property type="match status" value="1"/>
</dbReference>
<evidence type="ECO:0000256" key="1">
    <source>
        <dbReference type="ARBA" id="ARBA00022723"/>
    </source>
</evidence>
<dbReference type="EMBL" id="LKCW01000079">
    <property type="protein sequence ID" value="KPM40649.1"/>
    <property type="molecule type" value="Genomic_DNA"/>
</dbReference>
<dbReference type="Gene3D" id="3.30.40.10">
    <property type="entry name" value="Zinc/RING finger domain, C3HC4 (zinc finger)"/>
    <property type="match status" value="1"/>
</dbReference>
<evidence type="ECO:0000256" key="5">
    <source>
        <dbReference type="SAM" id="MobiDB-lite"/>
    </source>
</evidence>
<dbReference type="PROSITE" id="PS50178">
    <property type="entry name" value="ZF_FYVE"/>
    <property type="match status" value="1"/>
</dbReference>
<evidence type="ECO:0000259" key="6">
    <source>
        <dbReference type="PROSITE" id="PS50178"/>
    </source>
</evidence>
<dbReference type="InterPro" id="IPR017455">
    <property type="entry name" value="Znf_FYVE-rel"/>
</dbReference>
<dbReference type="AlphaFoldDB" id="A0A0P7ASB7"/>
<dbReference type="InterPro" id="IPR011011">
    <property type="entry name" value="Znf_FYVE_PHD"/>
</dbReference>
<dbReference type="InterPro" id="IPR013083">
    <property type="entry name" value="Znf_RING/FYVE/PHD"/>
</dbReference>
<keyword evidence="8" id="KW-1185">Reference proteome</keyword>
<accession>A0A0P7ASB7</accession>
<protein>
    <recommendedName>
        <fullName evidence="6">FYVE-type domain-containing protein</fullName>
    </recommendedName>
</protein>
<evidence type="ECO:0000256" key="4">
    <source>
        <dbReference type="PROSITE-ProRule" id="PRU00091"/>
    </source>
</evidence>
<name>A0A0P7ASB7_9HYPO</name>
<sequence length="515" mass="55839">MASPAGATGPLASGDDSRAYEDLLDSESESESGSSSDSHQNHNPSICPWRTPQFNDRECLRFFDCPSHLVERSLSVAGSIHEVTDDEAAAENSDLDQRGVAGTLSGPGLSSESAHPQDDIYDAEPSPNLEEASNIATSTNNTDLPASTSNTRDLDETGDPMNAFPEIQTPPPPQDEPRSNSPPSSANTSEQSATHGETAGHPSLGSEGERGLPGLPEPRRERTPISRERMDAPLPSPRRTLGEALAALPPLPAPPPPPHGDAEGSVTSEWSVPRWQPDAEVTLCPICRAQFSFFVRKHHCRKCGRVVCNSCSPHRIIIPHQYIVRAPGSDVGIPQSLMIDGLGAGYFDIRNISGGERPKLPGDPITKTPASEIEEQCWVPIWNAASVKPTWSSLWTRVQQQHIPVSVFSDKEYHYGQSSFGIRAWVVIPPCAKWNTSNPHRTSIIWWFVVFILSQPVQSAQRSSSIVFAATSPPANSTNPGRGRMPHLSPRAAVPEPSELRGSPRNPYHDVHPNT</sequence>
<feature type="domain" description="FYVE-type" evidence="6">
    <location>
        <begin position="278"/>
        <end position="319"/>
    </location>
</feature>
<evidence type="ECO:0000256" key="3">
    <source>
        <dbReference type="ARBA" id="ARBA00022833"/>
    </source>
</evidence>
<keyword evidence="2 4" id="KW-0863">Zinc-finger</keyword>
<dbReference type="Pfam" id="PF01363">
    <property type="entry name" value="FYVE"/>
    <property type="match status" value="1"/>
</dbReference>
<dbReference type="OrthoDB" id="660555at2759"/>
<comment type="caution">
    <text evidence="7">The sequence shown here is derived from an EMBL/GenBank/DDBJ whole genome shotgun (WGS) entry which is preliminary data.</text>
</comment>
<dbReference type="InterPro" id="IPR000306">
    <property type="entry name" value="Znf_FYVE"/>
</dbReference>
<evidence type="ECO:0000256" key="2">
    <source>
        <dbReference type="ARBA" id="ARBA00022771"/>
    </source>
</evidence>
<keyword evidence="3" id="KW-0862">Zinc</keyword>